<proteinExistence type="predicted"/>
<dbReference type="InterPro" id="IPR019888">
    <property type="entry name" value="Tscrpt_reg_AsnC-like"/>
</dbReference>
<sequence length="152" mass="17430">MTMDKFDKAILRCLQENTRFKSEYIAEKVGLSATACQRRIKRLRDSRAITKEVAILNPEITGRPVTLIVQLVIGRCGAEILDQLKRDLVAEPEVQQCYNVTGAFDFVVIVTAKDMEAYERFTRRVFFDKPTIKEFETTVVMEKIKVGLEIPI</sequence>
<organism evidence="5 6">
    <name type="scientific">Kiloniella antarctica</name>
    <dbReference type="NCBI Taxonomy" id="1550907"/>
    <lineage>
        <taxon>Bacteria</taxon>
        <taxon>Pseudomonadati</taxon>
        <taxon>Pseudomonadota</taxon>
        <taxon>Alphaproteobacteria</taxon>
        <taxon>Rhodospirillales</taxon>
        <taxon>Kiloniellaceae</taxon>
        <taxon>Kiloniella</taxon>
    </lineage>
</organism>
<accession>A0ABW5BGU3</accession>
<dbReference type="SMART" id="SM00344">
    <property type="entry name" value="HTH_ASNC"/>
    <property type="match status" value="1"/>
</dbReference>
<evidence type="ECO:0000259" key="4">
    <source>
        <dbReference type="PROSITE" id="PS50956"/>
    </source>
</evidence>
<dbReference type="Pfam" id="PF13404">
    <property type="entry name" value="HTH_AsnC-type"/>
    <property type="match status" value="1"/>
</dbReference>
<dbReference type="SUPFAM" id="SSF54909">
    <property type="entry name" value="Dimeric alpha+beta barrel"/>
    <property type="match status" value="1"/>
</dbReference>
<evidence type="ECO:0000313" key="6">
    <source>
        <dbReference type="Proteomes" id="UP001597294"/>
    </source>
</evidence>
<dbReference type="InterPro" id="IPR019887">
    <property type="entry name" value="Tscrpt_reg_AsnC/Lrp_C"/>
</dbReference>
<dbReference type="Gene3D" id="1.10.10.10">
    <property type="entry name" value="Winged helix-like DNA-binding domain superfamily/Winged helix DNA-binding domain"/>
    <property type="match status" value="1"/>
</dbReference>
<dbReference type="PRINTS" id="PR00033">
    <property type="entry name" value="HTHASNC"/>
</dbReference>
<gene>
    <name evidence="5" type="ORF">ACFSKO_06695</name>
</gene>
<evidence type="ECO:0000256" key="1">
    <source>
        <dbReference type="ARBA" id="ARBA00023015"/>
    </source>
</evidence>
<evidence type="ECO:0000313" key="5">
    <source>
        <dbReference type="EMBL" id="MFD2205288.1"/>
    </source>
</evidence>
<dbReference type="InterPro" id="IPR000485">
    <property type="entry name" value="AsnC-type_HTH_dom"/>
</dbReference>
<dbReference type="EMBL" id="JBHUII010000003">
    <property type="protein sequence ID" value="MFD2205288.1"/>
    <property type="molecule type" value="Genomic_DNA"/>
</dbReference>
<dbReference type="PROSITE" id="PS50956">
    <property type="entry name" value="HTH_ASNC_2"/>
    <property type="match status" value="1"/>
</dbReference>
<dbReference type="InterPro" id="IPR036388">
    <property type="entry name" value="WH-like_DNA-bd_sf"/>
</dbReference>
<protein>
    <submittedName>
        <fullName evidence="5">Lrp/AsnC family transcriptional regulator</fullName>
    </submittedName>
</protein>
<feature type="domain" description="HTH asnC-type" evidence="4">
    <location>
        <begin position="3"/>
        <end position="64"/>
    </location>
</feature>
<dbReference type="Proteomes" id="UP001597294">
    <property type="component" value="Unassembled WGS sequence"/>
</dbReference>
<evidence type="ECO:0000256" key="2">
    <source>
        <dbReference type="ARBA" id="ARBA00023125"/>
    </source>
</evidence>
<dbReference type="Pfam" id="PF01037">
    <property type="entry name" value="AsnC_trans_reg"/>
    <property type="match status" value="1"/>
</dbReference>
<dbReference type="InterPro" id="IPR011008">
    <property type="entry name" value="Dimeric_a/b-barrel"/>
</dbReference>
<name>A0ABW5BGU3_9PROT</name>
<comment type="caution">
    <text evidence="5">The sequence shown here is derived from an EMBL/GenBank/DDBJ whole genome shotgun (WGS) entry which is preliminary data.</text>
</comment>
<dbReference type="SUPFAM" id="SSF46785">
    <property type="entry name" value="Winged helix' DNA-binding domain"/>
    <property type="match status" value="1"/>
</dbReference>
<reference evidence="6" key="1">
    <citation type="journal article" date="2019" name="Int. J. Syst. Evol. Microbiol.">
        <title>The Global Catalogue of Microorganisms (GCM) 10K type strain sequencing project: providing services to taxonomists for standard genome sequencing and annotation.</title>
        <authorList>
            <consortium name="The Broad Institute Genomics Platform"/>
            <consortium name="The Broad Institute Genome Sequencing Center for Infectious Disease"/>
            <person name="Wu L."/>
            <person name="Ma J."/>
        </authorList>
    </citation>
    <scope>NUCLEOTIDE SEQUENCE [LARGE SCALE GENOMIC DNA]</scope>
    <source>
        <strain evidence="6">CGMCC 4.7192</strain>
    </source>
</reference>
<keyword evidence="6" id="KW-1185">Reference proteome</keyword>
<dbReference type="RefSeq" id="WP_380249748.1">
    <property type="nucleotide sequence ID" value="NZ_JBHUII010000003.1"/>
</dbReference>
<dbReference type="PANTHER" id="PTHR30154:SF34">
    <property type="entry name" value="TRANSCRIPTIONAL REGULATOR AZLB"/>
    <property type="match status" value="1"/>
</dbReference>
<keyword evidence="2" id="KW-0238">DNA-binding</keyword>
<dbReference type="Gene3D" id="3.30.70.920">
    <property type="match status" value="1"/>
</dbReference>
<dbReference type="PANTHER" id="PTHR30154">
    <property type="entry name" value="LEUCINE-RESPONSIVE REGULATORY PROTEIN"/>
    <property type="match status" value="1"/>
</dbReference>
<keyword evidence="1" id="KW-0805">Transcription regulation</keyword>
<evidence type="ECO:0000256" key="3">
    <source>
        <dbReference type="ARBA" id="ARBA00023163"/>
    </source>
</evidence>
<keyword evidence="3" id="KW-0804">Transcription</keyword>
<dbReference type="InterPro" id="IPR036390">
    <property type="entry name" value="WH_DNA-bd_sf"/>
</dbReference>